<dbReference type="SUPFAM" id="SSF47413">
    <property type="entry name" value="lambda repressor-like DNA-binding domains"/>
    <property type="match status" value="1"/>
</dbReference>
<dbReference type="InterPro" id="IPR010982">
    <property type="entry name" value="Lambda_DNA-bd_dom_sf"/>
</dbReference>
<accession>A0A5E7BGX3</accession>
<dbReference type="EMBL" id="CABVHQ010000014">
    <property type="protein sequence ID" value="VVN91166.1"/>
    <property type="molecule type" value="Genomic_DNA"/>
</dbReference>
<dbReference type="SMART" id="SM00530">
    <property type="entry name" value="HTH_XRE"/>
    <property type="match status" value="1"/>
</dbReference>
<organism evidence="3 4">
    <name type="scientific">Pseudomonas fluorescens</name>
    <dbReference type="NCBI Taxonomy" id="294"/>
    <lineage>
        <taxon>Bacteria</taxon>
        <taxon>Pseudomonadati</taxon>
        <taxon>Pseudomonadota</taxon>
        <taxon>Gammaproteobacteria</taxon>
        <taxon>Pseudomonadales</taxon>
        <taxon>Pseudomonadaceae</taxon>
        <taxon>Pseudomonas</taxon>
    </lineage>
</organism>
<protein>
    <recommendedName>
        <fullName evidence="2">HTH cro/C1-type domain-containing protein</fullName>
    </recommendedName>
</protein>
<gene>
    <name evidence="3" type="ORF">PS691_01877</name>
</gene>
<dbReference type="Proteomes" id="UP000337909">
    <property type="component" value="Unassembled WGS sequence"/>
</dbReference>
<evidence type="ECO:0000256" key="1">
    <source>
        <dbReference type="SAM" id="MobiDB-lite"/>
    </source>
</evidence>
<reference evidence="3 4" key="1">
    <citation type="submission" date="2019-09" db="EMBL/GenBank/DDBJ databases">
        <authorList>
            <person name="Chandra G."/>
            <person name="Truman W A."/>
        </authorList>
    </citation>
    <scope>NUCLEOTIDE SEQUENCE [LARGE SCALE GENOMIC DNA]</scope>
    <source>
        <strain evidence="3">PS691</strain>
    </source>
</reference>
<feature type="region of interest" description="Disordered" evidence="1">
    <location>
        <begin position="91"/>
        <end position="145"/>
    </location>
</feature>
<dbReference type="RefSeq" id="WP_150641916.1">
    <property type="nucleotide sequence ID" value="NZ_CABVHQ010000014.1"/>
</dbReference>
<evidence type="ECO:0000313" key="3">
    <source>
        <dbReference type="EMBL" id="VVN91166.1"/>
    </source>
</evidence>
<evidence type="ECO:0000259" key="2">
    <source>
        <dbReference type="PROSITE" id="PS50943"/>
    </source>
</evidence>
<proteinExistence type="predicted"/>
<dbReference type="InterPro" id="IPR001387">
    <property type="entry name" value="Cro/C1-type_HTH"/>
</dbReference>
<dbReference type="AlphaFoldDB" id="A0A5E7BGX3"/>
<dbReference type="Pfam" id="PF13560">
    <property type="entry name" value="HTH_31"/>
    <property type="match status" value="1"/>
</dbReference>
<dbReference type="CDD" id="cd00093">
    <property type="entry name" value="HTH_XRE"/>
    <property type="match status" value="1"/>
</dbReference>
<dbReference type="OrthoDB" id="5422231at2"/>
<evidence type="ECO:0000313" key="4">
    <source>
        <dbReference type="Proteomes" id="UP000337909"/>
    </source>
</evidence>
<name>A0A5E7BGX3_PSEFL</name>
<dbReference type="GO" id="GO:0003677">
    <property type="term" value="F:DNA binding"/>
    <property type="evidence" value="ECO:0007669"/>
    <property type="project" value="InterPro"/>
</dbReference>
<dbReference type="Gene3D" id="1.10.260.40">
    <property type="entry name" value="lambda repressor-like DNA-binding domains"/>
    <property type="match status" value="1"/>
</dbReference>
<dbReference type="PROSITE" id="PS50943">
    <property type="entry name" value="HTH_CROC1"/>
    <property type="match status" value="1"/>
</dbReference>
<feature type="domain" description="HTH cro/C1-type" evidence="2">
    <location>
        <begin position="23"/>
        <end position="79"/>
    </location>
</feature>
<sequence>MAKKTAPLLPTTSHLLVELGERLRLARLRRKLTAKQVAERAGMSQMTLRALERGGSGVTMGAYLSVLQVLGLEKDISLIAQADDIGRHLQDSALSGKQRPAAQRSTLTGKSRPAPHLKEESAIPAPKQAKRLPRPSEPGAPVQVASKLSALIVKPKKVSKAPSDTGDKE</sequence>